<dbReference type="AlphaFoldDB" id="A0A517P284"/>
<protein>
    <submittedName>
        <fullName evidence="2">Uncharacterized protein</fullName>
    </submittedName>
</protein>
<dbReference type="EMBL" id="CP036526">
    <property type="protein sequence ID" value="QDT13481.1"/>
    <property type="molecule type" value="Genomic_DNA"/>
</dbReference>
<proteinExistence type="predicted"/>
<keyword evidence="3" id="KW-1185">Reference proteome</keyword>
<evidence type="ECO:0000256" key="1">
    <source>
        <dbReference type="SAM" id="Phobius"/>
    </source>
</evidence>
<feature type="transmembrane region" description="Helical" evidence="1">
    <location>
        <begin position="21"/>
        <end position="45"/>
    </location>
</feature>
<evidence type="ECO:0000313" key="2">
    <source>
        <dbReference type="EMBL" id="QDT13481.1"/>
    </source>
</evidence>
<evidence type="ECO:0000313" key="3">
    <source>
        <dbReference type="Proteomes" id="UP000319817"/>
    </source>
</evidence>
<name>A0A517P284_9BACT</name>
<keyword evidence="1" id="KW-1133">Transmembrane helix</keyword>
<organism evidence="2 3">
    <name type="scientific">Stieleria marina</name>
    <dbReference type="NCBI Taxonomy" id="1930275"/>
    <lineage>
        <taxon>Bacteria</taxon>
        <taxon>Pseudomonadati</taxon>
        <taxon>Planctomycetota</taxon>
        <taxon>Planctomycetia</taxon>
        <taxon>Pirellulales</taxon>
        <taxon>Pirellulaceae</taxon>
        <taxon>Stieleria</taxon>
    </lineage>
</organism>
<reference evidence="2 3" key="1">
    <citation type="submission" date="2019-02" db="EMBL/GenBank/DDBJ databases">
        <title>Deep-cultivation of Planctomycetes and their phenomic and genomic characterization uncovers novel biology.</title>
        <authorList>
            <person name="Wiegand S."/>
            <person name="Jogler M."/>
            <person name="Boedeker C."/>
            <person name="Pinto D."/>
            <person name="Vollmers J."/>
            <person name="Rivas-Marin E."/>
            <person name="Kohn T."/>
            <person name="Peeters S.H."/>
            <person name="Heuer A."/>
            <person name="Rast P."/>
            <person name="Oberbeckmann S."/>
            <person name="Bunk B."/>
            <person name="Jeske O."/>
            <person name="Meyerdierks A."/>
            <person name="Storesund J.E."/>
            <person name="Kallscheuer N."/>
            <person name="Luecker S."/>
            <person name="Lage O.M."/>
            <person name="Pohl T."/>
            <person name="Merkel B.J."/>
            <person name="Hornburger P."/>
            <person name="Mueller R.-W."/>
            <person name="Bruemmer F."/>
            <person name="Labrenz M."/>
            <person name="Spormann A.M."/>
            <person name="Op den Camp H."/>
            <person name="Overmann J."/>
            <person name="Amann R."/>
            <person name="Jetten M.S.M."/>
            <person name="Mascher T."/>
            <person name="Medema M.H."/>
            <person name="Devos D.P."/>
            <person name="Kaster A.-K."/>
            <person name="Ovreas L."/>
            <person name="Rohde M."/>
            <person name="Galperin M.Y."/>
            <person name="Jogler C."/>
        </authorList>
    </citation>
    <scope>NUCLEOTIDE SEQUENCE [LARGE SCALE GENOMIC DNA]</scope>
    <source>
        <strain evidence="2 3">K23_9</strain>
    </source>
</reference>
<accession>A0A517P284</accession>
<dbReference type="Proteomes" id="UP000319817">
    <property type="component" value="Chromosome"/>
</dbReference>
<keyword evidence="1" id="KW-0472">Membrane</keyword>
<sequence>MNKHLLDRLQGKPSVVRWVAAVVWIWPVYAVRCALIGIVAGLWVYHGPSSFALVWSRATHMESRPNKKRTPEKSRIGNRLDDFNDVRVRVSELTQ</sequence>
<gene>
    <name evidence="2" type="ORF">K239x_54990</name>
</gene>
<keyword evidence="1" id="KW-0812">Transmembrane</keyword>